<dbReference type="EMBL" id="SOEO01000002">
    <property type="protein sequence ID" value="TDX84261.1"/>
    <property type="molecule type" value="Genomic_DNA"/>
</dbReference>
<organism evidence="1 2">
    <name type="scientific">Epilithonimonas xixisoli</name>
    <dbReference type="NCBI Taxonomy" id="1476462"/>
    <lineage>
        <taxon>Bacteria</taxon>
        <taxon>Pseudomonadati</taxon>
        <taxon>Bacteroidota</taxon>
        <taxon>Flavobacteriia</taxon>
        <taxon>Flavobacteriales</taxon>
        <taxon>Weeksellaceae</taxon>
        <taxon>Chryseobacterium group</taxon>
        <taxon>Epilithonimonas</taxon>
    </lineage>
</organism>
<dbReference type="GO" id="GO:0004519">
    <property type="term" value="F:endonuclease activity"/>
    <property type="evidence" value="ECO:0007669"/>
    <property type="project" value="InterPro"/>
</dbReference>
<dbReference type="RefSeq" id="WP_133944284.1">
    <property type="nucleotide sequence ID" value="NZ_SOEO01000002.1"/>
</dbReference>
<comment type="caution">
    <text evidence="1">The sequence shown here is derived from an EMBL/GenBank/DDBJ whole genome shotgun (WGS) entry which is preliminary data.</text>
</comment>
<dbReference type="InterPro" id="IPR035093">
    <property type="entry name" value="RelE/ParE_toxin_dom_sf"/>
</dbReference>
<dbReference type="Gene3D" id="3.30.2310.20">
    <property type="entry name" value="RelE-like"/>
    <property type="match status" value="1"/>
</dbReference>
<evidence type="ECO:0000313" key="2">
    <source>
        <dbReference type="Proteomes" id="UP000295313"/>
    </source>
</evidence>
<dbReference type="AlphaFoldDB" id="A0A4R8IAE4"/>
<dbReference type="GO" id="GO:0006401">
    <property type="term" value="P:RNA catabolic process"/>
    <property type="evidence" value="ECO:0007669"/>
    <property type="project" value="InterPro"/>
</dbReference>
<dbReference type="InterPro" id="IPR009614">
    <property type="entry name" value="YoeB_toxin"/>
</dbReference>
<sequence>MGRYQIVRTREAEKDLAKILKSGNKSDIKKVEIFFTEIEEHPRTGTGLPEQLKYFEGEIWSRRINKKDRFVYEIYEEDKNVIVVSSLGHYSDN</sequence>
<protein>
    <submittedName>
        <fullName evidence="1">Toxin YoeB</fullName>
    </submittedName>
</protein>
<dbReference type="SUPFAM" id="SSF143011">
    <property type="entry name" value="RelE-like"/>
    <property type="match status" value="1"/>
</dbReference>
<evidence type="ECO:0000313" key="1">
    <source>
        <dbReference type="EMBL" id="TDX84261.1"/>
    </source>
</evidence>
<proteinExistence type="predicted"/>
<keyword evidence="2" id="KW-1185">Reference proteome</keyword>
<dbReference type="Proteomes" id="UP000295313">
    <property type="component" value="Unassembled WGS sequence"/>
</dbReference>
<gene>
    <name evidence="1" type="ORF">B0I22_1869</name>
</gene>
<reference evidence="1 2" key="1">
    <citation type="submission" date="2019-03" db="EMBL/GenBank/DDBJ databases">
        <title>Genomic Encyclopedia of Type Strains, Phase III (KMG-III): the genomes of soil and plant-associated and newly described type strains.</title>
        <authorList>
            <person name="Whitman W."/>
        </authorList>
    </citation>
    <scope>NUCLEOTIDE SEQUENCE [LARGE SCALE GENOMIC DNA]</scope>
    <source>
        <strain evidence="1 2">CGMCC 1.12802</strain>
    </source>
</reference>
<name>A0A4R8IAE4_9FLAO</name>
<dbReference type="OrthoDB" id="9801102at2"/>
<accession>A0A4R8IAE4</accession>
<dbReference type="Pfam" id="PF06769">
    <property type="entry name" value="YoeB_toxin"/>
    <property type="match status" value="1"/>
</dbReference>
<dbReference type="NCBIfam" id="TIGR02116">
    <property type="entry name" value="toxin_Txe_YoeB"/>
    <property type="match status" value="1"/>
</dbReference>